<evidence type="ECO:0000256" key="7">
    <source>
        <dbReference type="ARBA" id="ARBA00023065"/>
    </source>
</evidence>
<feature type="transmembrane region" description="Helical" evidence="10">
    <location>
        <begin position="105"/>
        <end position="124"/>
    </location>
</feature>
<evidence type="ECO:0000256" key="8">
    <source>
        <dbReference type="ARBA" id="ARBA00023136"/>
    </source>
</evidence>
<keyword evidence="5 10" id="KW-1133">Transmembrane helix</keyword>
<evidence type="ECO:0000256" key="9">
    <source>
        <dbReference type="ARBA" id="ARBA00023201"/>
    </source>
</evidence>
<dbReference type="PROSITE" id="PS50042">
    <property type="entry name" value="CNMP_BINDING_3"/>
    <property type="match status" value="1"/>
</dbReference>
<evidence type="ECO:0000256" key="10">
    <source>
        <dbReference type="SAM" id="Phobius"/>
    </source>
</evidence>
<keyword evidence="8 10" id="KW-0472">Membrane</keyword>
<comment type="caution">
    <text evidence="12">The sequence shown here is derived from an EMBL/GenBank/DDBJ whole genome shotgun (WGS) entry which is preliminary data.</text>
</comment>
<protein>
    <submittedName>
        <fullName evidence="12">Cation:proton antiporter</fullName>
    </submittedName>
</protein>
<evidence type="ECO:0000256" key="6">
    <source>
        <dbReference type="ARBA" id="ARBA00023053"/>
    </source>
</evidence>
<name>A0ABV6JV95_9PROT</name>
<dbReference type="InterPro" id="IPR018490">
    <property type="entry name" value="cNMP-bd_dom_sf"/>
</dbReference>
<keyword evidence="4 10" id="KW-0812">Transmembrane</keyword>
<accession>A0ABV6JV95</accession>
<keyword evidence="13" id="KW-1185">Reference proteome</keyword>
<dbReference type="InterPro" id="IPR018422">
    <property type="entry name" value="Cation/H_exchanger_CPA1"/>
</dbReference>
<feature type="transmembrane region" description="Helical" evidence="10">
    <location>
        <begin position="34"/>
        <end position="52"/>
    </location>
</feature>
<dbReference type="InterPro" id="IPR014710">
    <property type="entry name" value="RmlC-like_jellyroll"/>
</dbReference>
<dbReference type="InterPro" id="IPR000595">
    <property type="entry name" value="cNMP-bd_dom"/>
</dbReference>
<evidence type="ECO:0000256" key="4">
    <source>
        <dbReference type="ARBA" id="ARBA00022692"/>
    </source>
</evidence>
<evidence type="ECO:0000256" key="1">
    <source>
        <dbReference type="ARBA" id="ARBA00004651"/>
    </source>
</evidence>
<keyword evidence="2" id="KW-0813">Transport</keyword>
<dbReference type="SMART" id="SM00100">
    <property type="entry name" value="cNMP"/>
    <property type="match status" value="1"/>
</dbReference>
<dbReference type="InterPro" id="IPR006153">
    <property type="entry name" value="Cation/H_exchanger_TM"/>
</dbReference>
<dbReference type="Gene3D" id="6.10.140.1330">
    <property type="match status" value="1"/>
</dbReference>
<feature type="transmembrane region" description="Helical" evidence="10">
    <location>
        <begin position="72"/>
        <end position="93"/>
    </location>
</feature>
<dbReference type="Gene3D" id="2.60.120.10">
    <property type="entry name" value="Jelly Rolls"/>
    <property type="match status" value="1"/>
</dbReference>
<evidence type="ECO:0000313" key="13">
    <source>
        <dbReference type="Proteomes" id="UP001589865"/>
    </source>
</evidence>
<gene>
    <name evidence="12" type="ORF">ACFFGY_15325</name>
</gene>
<organism evidence="12 13">
    <name type="scientific">Roseomonas elaeocarpi</name>
    <dbReference type="NCBI Taxonomy" id="907779"/>
    <lineage>
        <taxon>Bacteria</taxon>
        <taxon>Pseudomonadati</taxon>
        <taxon>Pseudomonadota</taxon>
        <taxon>Alphaproteobacteria</taxon>
        <taxon>Acetobacterales</taxon>
        <taxon>Roseomonadaceae</taxon>
        <taxon>Roseomonas</taxon>
    </lineage>
</organism>
<keyword evidence="3" id="KW-1003">Cell membrane</keyword>
<dbReference type="RefSeq" id="WP_377045372.1">
    <property type="nucleotide sequence ID" value="NZ_JBHLUN010000010.1"/>
</dbReference>
<feature type="transmembrane region" description="Helical" evidence="10">
    <location>
        <begin position="393"/>
        <end position="417"/>
    </location>
</feature>
<feature type="transmembrane region" description="Helical" evidence="10">
    <location>
        <begin position="363"/>
        <end position="381"/>
    </location>
</feature>
<feature type="domain" description="Cyclic nucleotide-binding" evidence="11">
    <location>
        <begin position="709"/>
        <end position="823"/>
    </location>
</feature>
<comment type="subcellular location">
    <subcellularLocation>
        <location evidence="1">Cell membrane</location>
        <topology evidence="1">Multi-pass membrane protein</topology>
    </subcellularLocation>
</comment>
<feature type="transmembrane region" description="Helical" evidence="10">
    <location>
        <begin position="202"/>
        <end position="225"/>
    </location>
</feature>
<feature type="transmembrane region" description="Helical" evidence="10">
    <location>
        <begin position="6"/>
        <end position="22"/>
    </location>
</feature>
<feature type="transmembrane region" description="Helical" evidence="10">
    <location>
        <begin position="245"/>
        <end position="273"/>
    </location>
</feature>
<feature type="transmembrane region" description="Helical" evidence="10">
    <location>
        <begin position="293"/>
        <end position="314"/>
    </location>
</feature>
<feature type="transmembrane region" description="Helical" evidence="10">
    <location>
        <begin position="321"/>
        <end position="343"/>
    </location>
</feature>
<evidence type="ECO:0000256" key="5">
    <source>
        <dbReference type="ARBA" id="ARBA00022989"/>
    </source>
</evidence>
<dbReference type="PANTHER" id="PTHR10110:SF86">
    <property type="entry name" value="SODIUM_HYDROGEN EXCHANGER 7"/>
    <property type="match status" value="1"/>
</dbReference>
<evidence type="ECO:0000256" key="2">
    <source>
        <dbReference type="ARBA" id="ARBA00022448"/>
    </source>
</evidence>
<keyword evidence="9" id="KW-0739">Sodium transport</keyword>
<evidence type="ECO:0000256" key="3">
    <source>
        <dbReference type="ARBA" id="ARBA00022475"/>
    </source>
</evidence>
<feature type="transmembrane region" description="Helical" evidence="10">
    <location>
        <begin position="172"/>
        <end position="190"/>
    </location>
</feature>
<dbReference type="Pfam" id="PF00027">
    <property type="entry name" value="cNMP_binding"/>
    <property type="match status" value="1"/>
</dbReference>
<reference evidence="12 13" key="1">
    <citation type="submission" date="2024-09" db="EMBL/GenBank/DDBJ databases">
        <authorList>
            <person name="Sun Q."/>
            <person name="Mori K."/>
        </authorList>
    </citation>
    <scope>NUCLEOTIDE SEQUENCE [LARGE SCALE GENOMIC DNA]</scope>
    <source>
        <strain evidence="12 13">TBRC 5777</strain>
    </source>
</reference>
<dbReference type="CDD" id="cd00038">
    <property type="entry name" value="CAP_ED"/>
    <property type="match status" value="1"/>
</dbReference>
<evidence type="ECO:0000313" key="12">
    <source>
        <dbReference type="EMBL" id="MFC0409623.1"/>
    </source>
</evidence>
<evidence type="ECO:0000259" key="11">
    <source>
        <dbReference type="PROSITE" id="PS50042"/>
    </source>
</evidence>
<dbReference type="Pfam" id="PF00999">
    <property type="entry name" value="Na_H_Exchanger"/>
    <property type="match status" value="1"/>
</dbReference>
<proteinExistence type="predicted"/>
<feature type="transmembrane region" description="Helical" evidence="10">
    <location>
        <begin position="130"/>
        <end position="151"/>
    </location>
</feature>
<keyword evidence="7" id="KW-0406">Ion transport</keyword>
<keyword evidence="6" id="KW-0915">Sodium</keyword>
<dbReference type="PANTHER" id="PTHR10110">
    <property type="entry name" value="SODIUM/HYDROGEN EXCHANGER"/>
    <property type="match status" value="1"/>
</dbReference>
<sequence length="877" mass="95793">MFTDLPHILLAIAALLVVVSAVQPLANRLMLSDTVLLAVVGIVIGGGAAFLMERPVGKAIDDVAGTLSNFPVNAEVFLFIFLPLLVFHGALSIDVRRLARDAAPVLVMAVVAVLVTTAAIGFALAPIAGVSLTACLLLGAIVATTDPSAVVGIFRDIGADSRLTRLVEGESLLNDAAAISIFTILLAQISGHHTTGWLDASVTLVTSFAGGLLVGFVFARVMLWVVPVLGGNRAAEVTLTLALPYLAYIVCDEFLGASGVVAAAAAGLTVSAIGPSTYRPHSWAYLNDVWAQLSFWGSSLVFVMASMLVPKLLLGMTRWDLVLIGVVVVAATAARALVLFGVLPVLRMAGLSQRIPLRFKATMLWGGLRGAITLALALSVTEHYGVPYGVQRFVTILATGYALFTLLINGTTLRFVVRLLKLDQLSPADQALRNQVVAIALGQVRDQLRGTAAEFGFSPQSTAHVLDMYEHRVKAETAANTFDTAISDRERVTLGLITYASQERSILLDIFKDQGLSRRIMESLLWTAESMIDGARAEGRLGYIQAARRRLRPTLRFTLSQWLHRTFRIDAPLMNCMAERFETLLLTHLISMAMSRFMHRRMEPVLGRRVTEVVGDIVARREDLLSDAMDTLRMQYPGYAEALESRMLRQWGLRQEADEYASLQSESLIGDELYEELRRSLEEWRRQISKPLKFNLQSGLDRRVKEFPAFEGLQEAVLHDLAISLTIRFTVPGERIYRPGQRARSIFLISSGDVEFTEGGRSVHLGPGDFFGEAELIEGGRRRARARATSFCHLLELSAADFRRLILDAPQMVVRLQRLAAERFPAAELPAAEAPRELPHAAEAPLLRLTDDHGGMLHPMDEAVHGATGDTVARVAR</sequence>
<dbReference type="Proteomes" id="UP001589865">
    <property type="component" value="Unassembled WGS sequence"/>
</dbReference>
<dbReference type="SUPFAM" id="SSF51206">
    <property type="entry name" value="cAMP-binding domain-like"/>
    <property type="match status" value="1"/>
</dbReference>
<dbReference type="EMBL" id="JBHLUN010000010">
    <property type="protein sequence ID" value="MFC0409623.1"/>
    <property type="molecule type" value="Genomic_DNA"/>
</dbReference>